<sequence>MIILELESQKKLSLTDSIKKWLPDQNIIGSEKITIHHLLSHTSGLHHFPDGKQFEHLRAAIESPDELVRLFANRPLAFSPGSKWGYSNANFVVLGLIAEQVSGQSYLKLVNAYIAKPAELSKTGHEERYEIVSHLALPYYLTKDGSYSGLPRVSPMARFAAGSIYSSADDMAKWMQHLITGKDSSGRIFRKMTKPRVSLPDSVAQQGGVPPNYAYGWFVGELDVLGCKTYVVEHGGSILGYSSKLRYFPDHDTIISVTSNTTQNIKKVVNQLSYQFLDSTLCKP</sequence>
<keyword evidence="2" id="KW-0472">Membrane</keyword>
<dbReference type="PANTHER" id="PTHR46825:SF11">
    <property type="entry name" value="PENICILLIN-BINDING PROTEIN 4"/>
    <property type="match status" value="1"/>
</dbReference>
<dbReference type="SUPFAM" id="SSF56601">
    <property type="entry name" value="beta-lactamase/transpeptidase-like"/>
    <property type="match status" value="1"/>
</dbReference>
<dbReference type="InterPro" id="IPR050491">
    <property type="entry name" value="AmpC-like"/>
</dbReference>
<proteinExistence type="predicted"/>
<feature type="domain" description="Beta-lactamase-related" evidence="3">
    <location>
        <begin position="3"/>
        <end position="267"/>
    </location>
</feature>
<dbReference type="EMBL" id="CP071794">
    <property type="protein sequence ID" value="QTD57306.1"/>
    <property type="molecule type" value="Genomic_DNA"/>
</dbReference>
<keyword evidence="5" id="KW-1185">Reference proteome</keyword>
<reference evidence="4 5" key="1">
    <citation type="submission" date="2021-03" db="EMBL/GenBank/DDBJ databases">
        <title>Complete genome of Parasphingorhabdus_sp.JHSY0214.</title>
        <authorList>
            <person name="Yoo J.H."/>
            <person name="Bae J.W."/>
        </authorList>
    </citation>
    <scope>NUCLEOTIDE SEQUENCE [LARGE SCALE GENOMIC DNA]</scope>
    <source>
        <strain evidence="4 5">JHSY0214</strain>
    </source>
</reference>
<organism evidence="4 5">
    <name type="scientific">Parasphingorhabdus cellanae</name>
    <dbReference type="NCBI Taxonomy" id="2806553"/>
    <lineage>
        <taxon>Bacteria</taxon>
        <taxon>Pseudomonadati</taxon>
        <taxon>Pseudomonadota</taxon>
        <taxon>Alphaproteobacteria</taxon>
        <taxon>Sphingomonadales</taxon>
        <taxon>Sphingomonadaceae</taxon>
        <taxon>Parasphingorhabdus</taxon>
    </lineage>
</organism>
<protein>
    <submittedName>
        <fullName evidence="4">Beta-lactamase family protein</fullName>
    </submittedName>
</protein>
<dbReference type="Proteomes" id="UP000663923">
    <property type="component" value="Chromosome"/>
</dbReference>
<dbReference type="Gene3D" id="3.40.710.10">
    <property type="entry name" value="DD-peptidase/beta-lactamase superfamily"/>
    <property type="match status" value="1"/>
</dbReference>
<evidence type="ECO:0000313" key="5">
    <source>
        <dbReference type="Proteomes" id="UP000663923"/>
    </source>
</evidence>
<comment type="subcellular location">
    <subcellularLocation>
        <location evidence="1">Membrane</location>
    </subcellularLocation>
</comment>
<dbReference type="Pfam" id="PF00144">
    <property type="entry name" value="Beta-lactamase"/>
    <property type="match status" value="1"/>
</dbReference>
<accession>A0ABX7T6T8</accession>
<evidence type="ECO:0000256" key="2">
    <source>
        <dbReference type="ARBA" id="ARBA00023136"/>
    </source>
</evidence>
<evidence type="ECO:0000313" key="4">
    <source>
        <dbReference type="EMBL" id="QTD57306.1"/>
    </source>
</evidence>
<dbReference type="InterPro" id="IPR001466">
    <property type="entry name" value="Beta-lactam-related"/>
</dbReference>
<name>A0ABX7T6T8_9SPHN</name>
<dbReference type="PANTHER" id="PTHR46825">
    <property type="entry name" value="D-ALANYL-D-ALANINE-CARBOXYPEPTIDASE/ENDOPEPTIDASE AMPH"/>
    <property type="match status" value="1"/>
</dbReference>
<evidence type="ECO:0000256" key="1">
    <source>
        <dbReference type="ARBA" id="ARBA00004370"/>
    </source>
</evidence>
<evidence type="ECO:0000259" key="3">
    <source>
        <dbReference type="Pfam" id="PF00144"/>
    </source>
</evidence>
<dbReference type="InterPro" id="IPR012338">
    <property type="entry name" value="Beta-lactam/transpept-like"/>
</dbReference>
<gene>
    <name evidence="4" type="ORF">J4G78_07180</name>
</gene>